<organism evidence="2 3">
    <name type="scientific">Umboniibacter marinipuniceus</name>
    <dbReference type="NCBI Taxonomy" id="569599"/>
    <lineage>
        <taxon>Bacteria</taxon>
        <taxon>Pseudomonadati</taxon>
        <taxon>Pseudomonadota</taxon>
        <taxon>Gammaproteobacteria</taxon>
        <taxon>Cellvibrionales</taxon>
        <taxon>Cellvibrionaceae</taxon>
        <taxon>Umboniibacter</taxon>
    </lineage>
</organism>
<accession>A0A3M0AFF6</accession>
<evidence type="ECO:0000313" key="3">
    <source>
        <dbReference type="Proteomes" id="UP000267187"/>
    </source>
</evidence>
<evidence type="ECO:0000313" key="2">
    <source>
        <dbReference type="EMBL" id="RMA82329.1"/>
    </source>
</evidence>
<dbReference type="GO" id="GO:0016747">
    <property type="term" value="F:acyltransferase activity, transferring groups other than amino-acyl groups"/>
    <property type="evidence" value="ECO:0007669"/>
    <property type="project" value="InterPro"/>
</dbReference>
<dbReference type="EMBL" id="REFJ01000001">
    <property type="protein sequence ID" value="RMA82329.1"/>
    <property type="molecule type" value="Genomic_DNA"/>
</dbReference>
<protein>
    <submittedName>
        <fullName evidence="2">Acetyltransferase (GNAT) family protein</fullName>
    </submittedName>
</protein>
<dbReference type="InterPro" id="IPR000182">
    <property type="entry name" value="GNAT_dom"/>
</dbReference>
<reference evidence="2 3" key="1">
    <citation type="submission" date="2018-10" db="EMBL/GenBank/DDBJ databases">
        <title>Genomic Encyclopedia of Type Strains, Phase IV (KMG-IV): sequencing the most valuable type-strain genomes for metagenomic binning, comparative biology and taxonomic classification.</title>
        <authorList>
            <person name="Goeker M."/>
        </authorList>
    </citation>
    <scope>NUCLEOTIDE SEQUENCE [LARGE SCALE GENOMIC DNA]</scope>
    <source>
        <strain evidence="2 3">DSM 25080</strain>
    </source>
</reference>
<dbReference type="Proteomes" id="UP000267187">
    <property type="component" value="Unassembled WGS sequence"/>
</dbReference>
<keyword evidence="2" id="KW-0808">Transferase</keyword>
<dbReference type="OrthoDB" id="336415at2"/>
<sequence>MTTTTPDFDIRRLDATEYESAVPLLFSSGPEAFTWLYGNGDKLRAMSFLANSFTRDDTALSHNNIWGVISEGSVIATFILASKASAEALAGPGITQVFRYYGFSAALACSWRGIRLERSLPAPKPDCLHLSGIAVDAQFRGRGLLREIVNFADQKAYEMACSNLSLDVAKSNALAMAMYLHLGFVHQYSRPAPHKSVPGFHYLTRMVLDRDEE</sequence>
<dbReference type="InterPro" id="IPR016181">
    <property type="entry name" value="Acyl_CoA_acyltransferase"/>
</dbReference>
<evidence type="ECO:0000259" key="1">
    <source>
        <dbReference type="PROSITE" id="PS51186"/>
    </source>
</evidence>
<dbReference type="AlphaFoldDB" id="A0A3M0AFF6"/>
<comment type="caution">
    <text evidence="2">The sequence shown here is derived from an EMBL/GenBank/DDBJ whole genome shotgun (WGS) entry which is preliminary data.</text>
</comment>
<name>A0A3M0AFF6_9GAMM</name>
<keyword evidence="3" id="KW-1185">Reference proteome</keyword>
<proteinExistence type="predicted"/>
<gene>
    <name evidence="2" type="ORF">DFR27_0278</name>
</gene>
<dbReference type="Gene3D" id="3.40.630.30">
    <property type="match status" value="1"/>
</dbReference>
<dbReference type="RefSeq" id="WP_121875668.1">
    <property type="nucleotide sequence ID" value="NZ_REFJ01000001.1"/>
</dbReference>
<dbReference type="PROSITE" id="PS51186">
    <property type="entry name" value="GNAT"/>
    <property type="match status" value="1"/>
</dbReference>
<dbReference type="CDD" id="cd04301">
    <property type="entry name" value="NAT_SF"/>
    <property type="match status" value="1"/>
</dbReference>
<dbReference type="SUPFAM" id="SSF55729">
    <property type="entry name" value="Acyl-CoA N-acyltransferases (Nat)"/>
    <property type="match status" value="1"/>
</dbReference>
<dbReference type="Pfam" id="PF00583">
    <property type="entry name" value="Acetyltransf_1"/>
    <property type="match status" value="1"/>
</dbReference>
<feature type="domain" description="N-acetyltransferase" evidence="1">
    <location>
        <begin position="8"/>
        <end position="209"/>
    </location>
</feature>